<evidence type="ECO:0000259" key="6">
    <source>
        <dbReference type="Pfam" id="PF07167"/>
    </source>
</evidence>
<evidence type="ECO:0000256" key="5">
    <source>
        <dbReference type="SAM" id="MobiDB-lite"/>
    </source>
</evidence>
<sequence length="634" mass="71045">MAGHLGPDWEPAGPHRMGGCRMTTTKQPNDAGPQNGAGPDPDFVVKDPEAFARNMAHVLEEVGKAASAWVGPRERGEIVEDNPVSLGEIVQTLSKVSEYWLTDPTRAVEAQTALFSSYMNVWNNSIRRMAGEAPVNPVETTKGDKRFADKQWSEHLFFDFVKQVYILTTRWADDLLERTEGLDPHTRHKAEFYLRQVSNALSPSNFVLTNPELYRETVASNGENLVRGMKMFAEDMQAGGGTLRLRQSDASTFKVGRDMALTPGKVVAQNDVCQIIQYAPQTETVFKRPLLIVPPWINKFYILDLKPEKSFINWLVGQGHTVFVISWVNPDDRQAMKDWQAYIEEGIVFGLDTVEAATGQKEVNTIGYCVGGTLLGASLAYLKATGDTRIASTTFLTTQIDFTHAGDLKVFVDEPQLQTLERAMEKKGYLEGSQMATAFNLLRSGDLIWPYFVNNYLRGKEPLPFDLLYWNADSTRMPKANHLFYLRNCYLENRLSRGEMEIGGHRLDLSQVDIPIYNLATKEDHIAPARSVFTGCRAFGSNVTYVLSGSGHIAGVVNPPEKNKYQYWTGPAPREVDTYEDWLLAAKETPGSWWPHWQEWIAPLSGTKVKARKPGGRKLKPIEDAPGSYVQIKA</sequence>
<dbReference type="GO" id="GO:0016746">
    <property type="term" value="F:acyltransferase activity"/>
    <property type="evidence" value="ECO:0007669"/>
    <property type="project" value="UniProtKB-KW"/>
</dbReference>
<protein>
    <submittedName>
        <fullName evidence="7">Poly-beta-hydroxybutyrate polymerase (PHB polymerase), phaC</fullName>
    </submittedName>
</protein>
<evidence type="ECO:0000313" key="7">
    <source>
        <dbReference type="EMBL" id="EAS49843.1"/>
    </source>
</evidence>
<proteinExistence type="predicted"/>
<name>Q1YJC4_AURMS</name>
<dbReference type="EMBL" id="AAPJ01000003">
    <property type="protein sequence ID" value="EAS49843.1"/>
    <property type="molecule type" value="Genomic_DNA"/>
</dbReference>
<dbReference type="InterPro" id="IPR010941">
    <property type="entry name" value="PhaC_N"/>
</dbReference>
<keyword evidence="3" id="KW-0808">Transferase</keyword>
<dbReference type="Pfam" id="PF07167">
    <property type="entry name" value="PhaC_N"/>
    <property type="match status" value="1"/>
</dbReference>
<dbReference type="HOGENOM" id="CLU_017387_1_0_5"/>
<evidence type="ECO:0000256" key="3">
    <source>
        <dbReference type="ARBA" id="ARBA00022679"/>
    </source>
</evidence>
<keyword evidence="2" id="KW-0963">Cytoplasm</keyword>
<dbReference type="PANTHER" id="PTHR36837:SF5">
    <property type="entry name" value="POLY-3-HYDROXYBUTYRATE SYNTHASE"/>
    <property type="match status" value="1"/>
</dbReference>
<keyword evidence="4" id="KW-0012">Acyltransferase</keyword>
<dbReference type="Proteomes" id="UP000000321">
    <property type="component" value="Unassembled WGS sequence"/>
</dbReference>
<comment type="subcellular location">
    <subcellularLocation>
        <location evidence="1">Cytoplasm</location>
    </subcellularLocation>
</comment>
<organism evidence="7 8">
    <name type="scientific">Aurantimonas manganoxydans (strain ATCC BAA-1229 / DSM 21871 / SI85-9A1)</name>
    <dbReference type="NCBI Taxonomy" id="287752"/>
    <lineage>
        <taxon>Bacteria</taxon>
        <taxon>Pseudomonadati</taxon>
        <taxon>Pseudomonadota</taxon>
        <taxon>Alphaproteobacteria</taxon>
        <taxon>Hyphomicrobiales</taxon>
        <taxon>Aurantimonadaceae</taxon>
        <taxon>Aurantimonas</taxon>
    </lineage>
</organism>
<evidence type="ECO:0000256" key="2">
    <source>
        <dbReference type="ARBA" id="ARBA00022490"/>
    </source>
</evidence>
<dbReference type="AlphaFoldDB" id="Q1YJC4"/>
<keyword evidence="8" id="KW-1185">Reference proteome</keyword>
<dbReference type="BioCyc" id="AURANTIMONAS:SI859A1_01195-MONOMER"/>
<dbReference type="SUPFAM" id="SSF53474">
    <property type="entry name" value="alpha/beta-Hydrolases"/>
    <property type="match status" value="1"/>
</dbReference>
<reference evidence="7 8" key="1">
    <citation type="journal article" date="2008" name="Appl. Environ. Microbiol.">
        <title>Genomic insights into Mn(II) oxidation by the marine alphaproteobacterium Aurantimonas sp. strain SI85-9A1.</title>
        <authorList>
            <person name="Dick G.J."/>
            <person name="Podell S."/>
            <person name="Johnson H.A."/>
            <person name="Rivera-Espinoza Y."/>
            <person name="Bernier-Latmani R."/>
            <person name="McCarthy J.K."/>
            <person name="Torpey J.W."/>
            <person name="Clement B.G."/>
            <person name="Gaasterland T."/>
            <person name="Tebo B.M."/>
        </authorList>
    </citation>
    <scope>NUCLEOTIDE SEQUENCE [LARGE SCALE GENOMIC DNA]</scope>
    <source>
        <strain evidence="7 8">SI85-9A1</strain>
    </source>
</reference>
<evidence type="ECO:0000256" key="4">
    <source>
        <dbReference type="ARBA" id="ARBA00023315"/>
    </source>
</evidence>
<dbReference type="InterPro" id="IPR051321">
    <property type="entry name" value="PHA/PHB_synthase"/>
</dbReference>
<dbReference type="Gene3D" id="3.40.50.1820">
    <property type="entry name" value="alpha/beta hydrolase"/>
    <property type="match status" value="1"/>
</dbReference>
<dbReference type="InterPro" id="IPR010963">
    <property type="entry name" value="PHA_synth_I"/>
</dbReference>
<dbReference type="GO" id="GO:0042619">
    <property type="term" value="P:poly-hydroxybutyrate biosynthetic process"/>
    <property type="evidence" value="ECO:0007669"/>
    <property type="project" value="InterPro"/>
</dbReference>
<feature type="domain" description="Poly-beta-hydroxybutyrate polymerase N-terminal" evidence="6">
    <location>
        <begin position="144"/>
        <end position="315"/>
    </location>
</feature>
<evidence type="ECO:0000313" key="8">
    <source>
        <dbReference type="Proteomes" id="UP000000321"/>
    </source>
</evidence>
<dbReference type="ESTHER" id="mobas-q1yjc4">
    <property type="family name" value="PHA_synth_I"/>
</dbReference>
<accession>Q1YJC4</accession>
<dbReference type="InterPro" id="IPR029058">
    <property type="entry name" value="AB_hydrolase_fold"/>
</dbReference>
<dbReference type="PANTHER" id="PTHR36837">
    <property type="entry name" value="POLY(3-HYDROXYALKANOATE) POLYMERASE SUBUNIT PHAC"/>
    <property type="match status" value="1"/>
</dbReference>
<feature type="region of interest" description="Disordered" evidence="5">
    <location>
        <begin position="1"/>
        <end position="41"/>
    </location>
</feature>
<dbReference type="NCBIfam" id="TIGR01838">
    <property type="entry name" value="PHA_synth_I"/>
    <property type="match status" value="1"/>
</dbReference>
<gene>
    <name evidence="7" type="ORF">SI859A1_01195</name>
</gene>
<dbReference type="GO" id="GO:0005737">
    <property type="term" value="C:cytoplasm"/>
    <property type="evidence" value="ECO:0007669"/>
    <property type="project" value="UniProtKB-SubCell"/>
</dbReference>
<evidence type="ECO:0000256" key="1">
    <source>
        <dbReference type="ARBA" id="ARBA00004496"/>
    </source>
</evidence>
<comment type="caution">
    <text evidence="7">The sequence shown here is derived from an EMBL/GenBank/DDBJ whole genome shotgun (WGS) entry which is preliminary data.</text>
</comment>